<dbReference type="RefSeq" id="WP_188377951.1">
    <property type="nucleotide sequence ID" value="NZ_BMEL01000003.1"/>
</dbReference>
<accession>A0A917B6P8</accession>
<reference evidence="1" key="2">
    <citation type="submission" date="2020-09" db="EMBL/GenBank/DDBJ databases">
        <authorList>
            <person name="Sun Q."/>
            <person name="Zhou Y."/>
        </authorList>
    </citation>
    <scope>NUCLEOTIDE SEQUENCE</scope>
    <source>
        <strain evidence="1">CGMCC 1.12153</strain>
    </source>
</reference>
<protein>
    <submittedName>
        <fullName evidence="1">Uncharacterized protein</fullName>
    </submittedName>
</protein>
<keyword evidence="2" id="KW-1185">Reference proteome</keyword>
<sequence>MLKVIIPVNRQLSIDGSLDQAGFFKKSDGSYVFRKEMGKGSAAITAVWVEKESHLLFTIPEDLELAEFQMIHDALSSLSEVLKTSIDDSQAFMGYLENGETAFLIKRWHRWKDFLLRARHRSLKGQKVEVREVRGILLEYTEEESSPHFEVKECVILTTFGEQKVTGKNLQIEPTGEFI</sequence>
<gene>
    <name evidence="1" type="ORF">GCM10010954_26140</name>
</gene>
<dbReference type="Proteomes" id="UP000660110">
    <property type="component" value="Unassembled WGS sequence"/>
</dbReference>
<evidence type="ECO:0000313" key="2">
    <source>
        <dbReference type="Proteomes" id="UP000660110"/>
    </source>
</evidence>
<reference evidence="1" key="1">
    <citation type="journal article" date="2014" name="Int. J. Syst. Evol. Microbiol.">
        <title>Complete genome sequence of Corynebacterium casei LMG S-19264T (=DSM 44701T), isolated from a smear-ripened cheese.</title>
        <authorList>
            <consortium name="US DOE Joint Genome Institute (JGI-PGF)"/>
            <person name="Walter F."/>
            <person name="Albersmeier A."/>
            <person name="Kalinowski J."/>
            <person name="Ruckert C."/>
        </authorList>
    </citation>
    <scope>NUCLEOTIDE SEQUENCE</scope>
    <source>
        <strain evidence="1">CGMCC 1.12153</strain>
    </source>
</reference>
<proteinExistence type="predicted"/>
<dbReference type="AlphaFoldDB" id="A0A917B6P8"/>
<name>A0A917B6P8_HALAA</name>
<dbReference type="EMBL" id="BMEL01000003">
    <property type="protein sequence ID" value="GGF25951.1"/>
    <property type="molecule type" value="Genomic_DNA"/>
</dbReference>
<organism evidence="1 2">
    <name type="scientific">Halobacillus andaensis</name>
    <dbReference type="NCBI Taxonomy" id="1176239"/>
    <lineage>
        <taxon>Bacteria</taxon>
        <taxon>Bacillati</taxon>
        <taxon>Bacillota</taxon>
        <taxon>Bacilli</taxon>
        <taxon>Bacillales</taxon>
        <taxon>Bacillaceae</taxon>
        <taxon>Halobacillus</taxon>
    </lineage>
</organism>
<comment type="caution">
    <text evidence="1">The sequence shown here is derived from an EMBL/GenBank/DDBJ whole genome shotgun (WGS) entry which is preliminary data.</text>
</comment>
<evidence type="ECO:0000313" key="1">
    <source>
        <dbReference type="EMBL" id="GGF25951.1"/>
    </source>
</evidence>